<keyword evidence="2" id="KW-1185">Reference proteome</keyword>
<evidence type="ECO:0008006" key="3">
    <source>
        <dbReference type="Google" id="ProtNLM"/>
    </source>
</evidence>
<organism evidence="1 2">
    <name type="scientific">Malaciobacter canalis</name>
    <dbReference type="NCBI Taxonomy" id="1912871"/>
    <lineage>
        <taxon>Bacteria</taxon>
        <taxon>Pseudomonadati</taxon>
        <taxon>Campylobacterota</taxon>
        <taxon>Epsilonproteobacteria</taxon>
        <taxon>Campylobacterales</taxon>
        <taxon>Arcobacteraceae</taxon>
        <taxon>Malaciobacter</taxon>
    </lineage>
</organism>
<sequence length="108" mass="12172">MTLLQVSQMNELELICLAKVSNKENILKLLAQSIYTSVRRCVAKNYNSSEKIINALVNDSAQNVSFFANLNPKCKIKREIKASNPCTLCEVDEEEYVTKCINCPKIIS</sequence>
<evidence type="ECO:0000313" key="2">
    <source>
        <dbReference type="Proteomes" id="UP000221384"/>
    </source>
</evidence>
<name>A0ABX4LNQ0_9BACT</name>
<comment type="caution">
    <text evidence="1">The sequence shown here is derived from an EMBL/GenBank/DDBJ whole genome shotgun (WGS) entry which is preliminary data.</text>
</comment>
<dbReference type="Proteomes" id="UP000221384">
    <property type="component" value="Unassembled WGS sequence"/>
</dbReference>
<proteinExistence type="predicted"/>
<dbReference type="EMBL" id="NWVW01000013">
    <property type="protein sequence ID" value="PHO09205.1"/>
    <property type="molecule type" value="Genomic_DNA"/>
</dbReference>
<dbReference type="RefSeq" id="WP_099334946.1">
    <property type="nucleotide sequence ID" value="NZ_CP042812.1"/>
</dbReference>
<protein>
    <recommendedName>
        <fullName evidence="3">Hydrogenase</fullName>
    </recommendedName>
</protein>
<accession>A0ABX4LNQ0</accession>
<gene>
    <name evidence="1" type="ORF">CPG37_10675</name>
</gene>
<reference evidence="1 2" key="1">
    <citation type="submission" date="2017-09" db="EMBL/GenBank/DDBJ databases">
        <authorList>
            <person name="Perez-Cataluna A."/>
            <person name="Figueras M.J."/>
            <person name="Salas-Masso N."/>
        </authorList>
    </citation>
    <scope>NUCLEOTIDE SEQUENCE [LARGE SCALE GENOMIC DNA]</scope>
    <source>
        <strain evidence="1 2">F138-33</strain>
    </source>
</reference>
<evidence type="ECO:0000313" key="1">
    <source>
        <dbReference type="EMBL" id="PHO09205.1"/>
    </source>
</evidence>